<evidence type="ECO:0000256" key="1">
    <source>
        <dbReference type="SAM" id="MobiDB-lite"/>
    </source>
</evidence>
<sequence>MTPYAIADNHNSFTLPLNEPFDLSTLPFTLDSLCQQFNNTSDDIPTSTYLPTTTPASLNPPLDIPHPGFLDLTRSNDTTPPRHPRHANHKSPHPSYYATPMTRHTFAGTVEGYQPTASASSAGNTLGKRAAGNSGEEERQVKGRVESESDDIPSDDAEGDAEARSGRTKKLEDRAAALVRRATRTDRFAQALALRQAEREYEGAYDYVKTCQSQLERAQQRRADAAAIEAGAANYDFSTFRGVDSSSD</sequence>
<feature type="compositionally biased region" description="Basic residues" evidence="1">
    <location>
        <begin position="82"/>
        <end position="92"/>
    </location>
</feature>
<feature type="compositionally biased region" description="Basic and acidic residues" evidence="1">
    <location>
        <begin position="136"/>
        <end position="147"/>
    </location>
</feature>
<gene>
    <name evidence="2" type="ORF">Rt10032_c11g4519</name>
</gene>
<dbReference type="AlphaFoldDB" id="A0A511KJE5"/>
<name>A0A511KJE5_RHOTO</name>
<feature type="region of interest" description="Disordered" evidence="1">
    <location>
        <begin position="114"/>
        <end position="169"/>
    </location>
</feature>
<accession>A0A511KJE5</accession>
<dbReference type="Proteomes" id="UP000321518">
    <property type="component" value="Unassembled WGS sequence"/>
</dbReference>
<protein>
    <submittedName>
        <fullName evidence="2">Uncharacterized protein</fullName>
    </submittedName>
</protein>
<comment type="caution">
    <text evidence="2">The sequence shown here is derived from an EMBL/GenBank/DDBJ whole genome shotgun (WGS) entry which is preliminary data.</text>
</comment>
<evidence type="ECO:0000313" key="3">
    <source>
        <dbReference type="Proteomes" id="UP000321518"/>
    </source>
</evidence>
<dbReference type="EMBL" id="BJWK01000011">
    <property type="protein sequence ID" value="GEM10502.1"/>
    <property type="molecule type" value="Genomic_DNA"/>
</dbReference>
<organism evidence="2 3">
    <name type="scientific">Rhodotorula toruloides</name>
    <name type="common">Yeast</name>
    <name type="synonym">Rhodosporidium toruloides</name>
    <dbReference type="NCBI Taxonomy" id="5286"/>
    <lineage>
        <taxon>Eukaryota</taxon>
        <taxon>Fungi</taxon>
        <taxon>Dikarya</taxon>
        <taxon>Basidiomycota</taxon>
        <taxon>Pucciniomycotina</taxon>
        <taxon>Microbotryomycetes</taxon>
        <taxon>Sporidiobolales</taxon>
        <taxon>Sporidiobolaceae</taxon>
        <taxon>Rhodotorula</taxon>
    </lineage>
</organism>
<proteinExistence type="predicted"/>
<evidence type="ECO:0000313" key="2">
    <source>
        <dbReference type="EMBL" id="GEM10502.1"/>
    </source>
</evidence>
<feature type="compositionally biased region" description="Polar residues" evidence="1">
    <location>
        <begin position="115"/>
        <end position="124"/>
    </location>
</feature>
<feature type="compositionally biased region" description="Acidic residues" evidence="1">
    <location>
        <begin position="148"/>
        <end position="160"/>
    </location>
</feature>
<feature type="region of interest" description="Disordered" evidence="1">
    <location>
        <begin position="51"/>
        <end position="100"/>
    </location>
</feature>
<reference evidence="2 3" key="1">
    <citation type="submission" date="2019-07" db="EMBL/GenBank/DDBJ databases">
        <title>Rhodotorula toruloides NBRC10032 genome sequencing.</title>
        <authorList>
            <person name="Shida Y."/>
            <person name="Takaku H."/>
            <person name="Ogasawara W."/>
            <person name="Mori K."/>
        </authorList>
    </citation>
    <scope>NUCLEOTIDE SEQUENCE [LARGE SCALE GENOMIC DNA]</scope>
    <source>
        <strain evidence="2 3">NBRC10032</strain>
    </source>
</reference>